<dbReference type="AlphaFoldDB" id="A0A8H2ZJ57"/>
<dbReference type="OrthoDB" id="2155291at2759"/>
<dbReference type="EMBL" id="CAEFZW010000008">
    <property type="protein sequence ID" value="CAB4256202.1"/>
    <property type="molecule type" value="Genomic_DNA"/>
</dbReference>
<protein>
    <submittedName>
        <fullName evidence="2">Uncharacterized protein</fullName>
    </submittedName>
</protein>
<dbReference type="Proteomes" id="UP000644660">
    <property type="component" value="Unassembled WGS sequence"/>
</dbReference>
<keyword evidence="3" id="KW-1185">Reference proteome</keyword>
<feature type="region of interest" description="Disordered" evidence="1">
    <location>
        <begin position="571"/>
        <end position="600"/>
    </location>
</feature>
<accession>A0A8H2ZJ57</accession>
<name>A0A8H2ZJ57_9SACH</name>
<comment type="caution">
    <text evidence="2">The sequence shown here is derived from an EMBL/GenBank/DDBJ whole genome shotgun (WGS) entry which is preliminary data.</text>
</comment>
<sequence length="600" mass="69615">METKYWTREYISGIRLFIHDVEEQTKLIENEIQKVKRFNDQCWKPFLKNVKSVEGMSQFSNLLTNSSSNSQFDSMTNKASSLAQLLKENQQYGNDYEKEITPIYDRYYDNMIRLRQLDRHHQQKQNDMQVNVKEPNTAACLNDYNITYPYQLDSQISIKNEQEMVEYIEMLKTTIPLQKNLFGKEYFKGVGLITILKKRYPLIDTSQYNMNRLGQMLLDMAIIEEYSARTLYLTRTQIMYDMNRSYNWVKPELAVVTSSSSSSSSQDTNCNNFEPFMQQYIIVEEDKVNLETVHCRNCRHYNNVMIPQIYKKLIDTETSFQRLVSSIFRNVPFTLYDPHPLNHGYSYYSRDNGIVMNYDQNKQFMFGCDKINEDILQAVRLLLEQCNGRQPNKIDIWHGDIDLQRVSKLKLVVLQKFMKCNGSNVESIKQLIQESEVTSTYITRDWADLVKLWLYELPGGLLIRDNINRKLIVPQVHGPAFTLFVSHWRVASGHQEAEAEAEAVAEEDRALVKLLDPVNDSNDGGGTQLIQSMIRDSPGSGETIEASAKALHRLILSWDSIDHREIVPVLSTEPPADEPEFVPLPFRTAKQSLTADKNGE</sequence>
<gene>
    <name evidence="2" type="ORF">KABA2_08S05566</name>
</gene>
<evidence type="ECO:0000256" key="1">
    <source>
        <dbReference type="SAM" id="MobiDB-lite"/>
    </source>
</evidence>
<dbReference type="GeneID" id="64859274"/>
<evidence type="ECO:0000313" key="2">
    <source>
        <dbReference type="EMBL" id="CAB4256202.1"/>
    </source>
</evidence>
<feature type="compositionally biased region" description="Polar residues" evidence="1">
    <location>
        <begin position="589"/>
        <end position="600"/>
    </location>
</feature>
<evidence type="ECO:0000313" key="3">
    <source>
        <dbReference type="Proteomes" id="UP000644660"/>
    </source>
</evidence>
<reference evidence="2 3" key="1">
    <citation type="submission" date="2020-05" db="EMBL/GenBank/DDBJ databases">
        <authorList>
            <person name="Casaregola S."/>
            <person name="Devillers H."/>
            <person name="Grondin C."/>
        </authorList>
    </citation>
    <scope>NUCLEOTIDE SEQUENCE [LARGE SCALE GENOMIC DNA]</scope>
    <source>
        <strain evidence="2 3">CLIB 1767</strain>
    </source>
</reference>
<organism evidence="2 3">
    <name type="scientific">Maudiozyma barnettii</name>
    <dbReference type="NCBI Taxonomy" id="61262"/>
    <lineage>
        <taxon>Eukaryota</taxon>
        <taxon>Fungi</taxon>
        <taxon>Dikarya</taxon>
        <taxon>Ascomycota</taxon>
        <taxon>Saccharomycotina</taxon>
        <taxon>Saccharomycetes</taxon>
        <taxon>Saccharomycetales</taxon>
        <taxon>Saccharomycetaceae</taxon>
        <taxon>Maudiozyma</taxon>
    </lineage>
</organism>
<proteinExistence type="predicted"/>
<dbReference type="RefSeq" id="XP_041408046.1">
    <property type="nucleotide sequence ID" value="XM_041552112.1"/>
</dbReference>